<dbReference type="EMBL" id="ABJB010921886">
    <property type="status" value="NOT_ANNOTATED_CDS"/>
    <property type="molecule type" value="Genomic_DNA"/>
</dbReference>
<dbReference type="Proteomes" id="UP000001555">
    <property type="component" value="Unassembled WGS sequence"/>
</dbReference>
<protein>
    <submittedName>
        <fullName evidence="1 2">Uncharacterized protein</fullName>
    </submittedName>
</protein>
<gene>
    <name evidence="1" type="ORF">IscW_ISCW010819</name>
</gene>
<sequence>MRTTKEPGCILKVLRVQWKTRPLLDLDLRHAVESAAGTEPLELRSVHGVVQQEAVLGTVLVLHLALDRLKEGTLPLTCCLQIAELYRNQDHIKNKAPASTANQDEEDFY</sequence>
<dbReference type="VEuPathDB" id="VectorBase:ISCW010819"/>
<dbReference type="EMBL" id="DS888554">
    <property type="protein sequence ID" value="EEC15464.1"/>
    <property type="molecule type" value="Genomic_DNA"/>
</dbReference>
<dbReference type="PaxDb" id="6945-B7Q9E2"/>
<evidence type="ECO:0000313" key="2">
    <source>
        <dbReference type="EnsemblMetazoa" id="ISCW010819-PA"/>
    </source>
</evidence>
<dbReference type="EMBL" id="ABJB010512608">
    <property type="status" value="NOT_ANNOTATED_CDS"/>
    <property type="molecule type" value="Genomic_DNA"/>
</dbReference>
<dbReference type="InParanoid" id="B7Q9E2"/>
<name>B7Q9E2_IXOSC</name>
<reference evidence="2" key="2">
    <citation type="submission" date="2020-05" db="UniProtKB">
        <authorList>
            <consortium name="EnsemblMetazoa"/>
        </authorList>
    </citation>
    <scope>IDENTIFICATION</scope>
    <source>
        <strain evidence="2">wikel</strain>
    </source>
</reference>
<accession>B7Q9E2</accession>
<evidence type="ECO:0000313" key="3">
    <source>
        <dbReference type="Proteomes" id="UP000001555"/>
    </source>
</evidence>
<dbReference type="HOGENOM" id="CLU_2186839_0_0_1"/>
<organism>
    <name type="scientific">Ixodes scapularis</name>
    <name type="common">Black-legged tick</name>
    <name type="synonym">Deer tick</name>
    <dbReference type="NCBI Taxonomy" id="6945"/>
    <lineage>
        <taxon>Eukaryota</taxon>
        <taxon>Metazoa</taxon>
        <taxon>Ecdysozoa</taxon>
        <taxon>Arthropoda</taxon>
        <taxon>Chelicerata</taxon>
        <taxon>Arachnida</taxon>
        <taxon>Acari</taxon>
        <taxon>Parasitiformes</taxon>
        <taxon>Ixodida</taxon>
        <taxon>Ixodoidea</taxon>
        <taxon>Ixodidae</taxon>
        <taxon>Ixodinae</taxon>
        <taxon>Ixodes</taxon>
    </lineage>
</organism>
<keyword evidence="3" id="KW-1185">Reference proteome</keyword>
<dbReference type="VEuPathDB" id="VectorBase:ISCI010819"/>
<keyword evidence="4" id="KW-1267">Proteomics identification</keyword>
<evidence type="ECO:0000313" key="1">
    <source>
        <dbReference type="EMBL" id="EEC15464.1"/>
    </source>
</evidence>
<evidence type="ECO:0007829" key="4">
    <source>
        <dbReference type="PeptideAtlas" id="B7Q9E2"/>
    </source>
</evidence>
<reference evidence="1 3" key="1">
    <citation type="submission" date="2008-03" db="EMBL/GenBank/DDBJ databases">
        <title>Annotation of Ixodes scapularis.</title>
        <authorList>
            <consortium name="Ixodes scapularis Genome Project Consortium"/>
            <person name="Caler E."/>
            <person name="Hannick L.I."/>
            <person name="Bidwell S."/>
            <person name="Joardar V."/>
            <person name="Thiagarajan M."/>
            <person name="Amedeo P."/>
            <person name="Galinsky K.J."/>
            <person name="Schobel S."/>
            <person name="Inman J."/>
            <person name="Hostetler J."/>
            <person name="Miller J."/>
            <person name="Hammond M."/>
            <person name="Megy K."/>
            <person name="Lawson D."/>
            <person name="Kodira C."/>
            <person name="Sutton G."/>
            <person name="Meyer J."/>
            <person name="Hill C.A."/>
            <person name="Birren B."/>
            <person name="Nene V."/>
            <person name="Collins F."/>
            <person name="Alarcon-Chaidez F."/>
            <person name="Wikel S."/>
            <person name="Strausberg R."/>
        </authorList>
    </citation>
    <scope>NUCLEOTIDE SEQUENCE [LARGE SCALE GENOMIC DNA]</scope>
    <source>
        <strain evidence="3">Wikel</strain>
        <strain evidence="1">Wikel colony</strain>
    </source>
</reference>
<dbReference type="AlphaFoldDB" id="B7Q9E2"/>
<dbReference type="EnsemblMetazoa" id="ISCW010819-RA">
    <property type="protein sequence ID" value="ISCW010819-PA"/>
    <property type="gene ID" value="ISCW010819"/>
</dbReference>
<proteinExistence type="evidence at protein level"/>